<dbReference type="InterPro" id="IPR017451">
    <property type="entry name" value="F-box-assoc_interact_dom"/>
</dbReference>
<dbReference type="InterPro" id="IPR056592">
    <property type="entry name" value="Beta-prop_At3g26010-like"/>
</dbReference>
<sequence>MESGKKPGKLLSSANSILYMDLKDIIREHALPFLPAISLLRFRAVCRDWKLHISAPFFHHTQSLCCRAISGLFCQTPENPSVFIPIHLKSSGVPDPSLSFLPEPVDLKASSNGLLCCQGRSGNKPYYMCNPATKQWHKLPEPTACHGPDSALVVAFEPSLLNFVPEYKLICAFRSADFDDAAEFEIYTSRNNSWSVSGEIRFGVKRFTPRSGIHVNGVVYWNMAGGGILSFDLAKDRSQLLEKHYYSSDCALGTFDGKLCKTSLLGLSVCISALVNVHTNTMELNSRTKMWEPVQNVSLQSDVLDGDHNRCKVEILSSDALVIKCGRKLYSYDLKSKETKALNQPGAETYDATICVPYVNSLVSL</sequence>
<dbReference type="InterPro" id="IPR036047">
    <property type="entry name" value="F-box-like_dom_sf"/>
</dbReference>
<dbReference type="InterPro" id="IPR050796">
    <property type="entry name" value="SCF_F-box_component"/>
</dbReference>
<name>A0A9P0Z1B3_CUSEU</name>
<dbReference type="SUPFAM" id="SSF81383">
    <property type="entry name" value="F-box domain"/>
    <property type="match status" value="1"/>
</dbReference>
<reference evidence="2" key="1">
    <citation type="submission" date="2022-07" db="EMBL/GenBank/DDBJ databases">
        <authorList>
            <person name="Macas J."/>
            <person name="Novak P."/>
            <person name="Neumann P."/>
        </authorList>
    </citation>
    <scope>NUCLEOTIDE SEQUENCE</scope>
</reference>
<evidence type="ECO:0000313" key="3">
    <source>
        <dbReference type="Proteomes" id="UP001152484"/>
    </source>
</evidence>
<protein>
    <recommendedName>
        <fullName evidence="1">F-box protein At3g26010-like beta-propeller domain-containing protein</fullName>
    </recommendedName>
</protein>
<dbReference type="NCBIfam" id="TIGR01640">
    <property type="entry name" value="F_box_assoc_1"/>
    <property type="match status" value="1"/>
</dbReference>
<dbReference type="Proteomes" id="UP001152484">
    <property type="component" value="Unassembled WGS sequence"/>
</dbReference>
<comment type="caution">
    <text evidence="2">The sequence shown here is derived from an EMBL/GenBank/DDBJ whole genome shotgun (WGS) entry which is preliminary data.</text>
</comment>
<evidence type="ECO:0000313" key="2">
    <source>
        <dbReference type="EMBL" id="CAH9085151.1"/>
    </source>
</evidence>
<dbReference type="OrthoDB" id="1916346at2759"/>
<dbReference type="AlphaFoldDB" id="A0A9P0Z1B3"/>
<evidence type="ECO:0000259" key="1">
    <source>
        <dbReference type="Pfam" id="PF24750"/>
    </source>
</evidence>
<dbReference type="EMBL" id="CAMAPE010000018">
    <property type="protein sequence ID" value="CAH9085151.1"/>
    <property type="molecule type" value="Genomic_DNA"/>
</dbReference>
<dbReference type="PANTHER" id="PTHR31672">
    <property type="entry name" value="BNACNNG10540D PROTEIN"/>
    <property type="match status" value="1"/>
</dbReference>
<organism evidence="2 3">
    <name type="scientific">Cuscuta europaea</name>
    <name type="common">European dodder</name>
    <dbReference type="NCBI Taxonomy" id="41803"/>
    <lineage>
        <taxon>Eukaryota</taxon>
        <taxon>Viridiplantae</taxon>
        <taxon>Streptophyta</taxon>
        <taxon>Embryophyta</taxon>
        <taxon>Tracheophyta</taxon>
        <taxon>Spermatophyta</taxon>
        <taxon>Magnoliopsida</taxon>
        <taxon>eudicotyledons</taxon>
        <taxon>Gunneridae</taxon>
        <taxon>Pentapetalae</taxon>
        <taxon>asterids</taxon>
        <taxon>lamiids</taxon>
        <taxon>Solanales</taxon>
        <taxon>Convolvulaceae</taxon>
        <taxon>Cuscuteae</taxon>
        <taxon>Cuscuta</taxon>
        <taxon>Cuscuta subgen. Cuscuta</taxon>
    </lineage>
</organism>
<feature type="domain" description="F-box protein At3g26010-like beta-propeller" evidence="1">
    <location>
        <begin position="108"/>
        <end position="300"/>
    </location>
</feature>
<dbReference type="Pfam" id="PF24750">
    <property type="entry name" value="b-prop_At3g26010-like"/>
    <property type="match status" value="1"/>
</dbReference>
<accession>A0A9P0Z1B3</accession>
<proteinExistence type="predicted"/>
<keyword evidence="3" id="KW-1185">Reference proteome</keyword>
<gene>
    <name evidence="2" type="ORF">CEURO_LOCUS9269</name>
</gene>
<dbReference type="PANTHER" id="PTHR31672:SF13">
    <property type="entry name" value="F-BOX PROTEIN CPR30-LIKE"/>
    <property type="match status" value="1"/>
</dbReference>